<dbReference type="EMBL" id="AK374488">
    <property type="protein sequence ID" value="BAK05684.1"/>
    <property type="molecule type" value="mRNA"/>
</dbReference>
<evidence type="ECO:0000313" key="2">
    <source>
        <dbReference type="EMBL" id="BAK05684.1"/>
    </source>
</evidence>
<proteinExistence type="evidence at transcript level"/>
<protein>
    <submittedName>
        <fullName evidence="2">Predicted protein</fullName>
    </submittedName>
</protein>
<name>F2EEB2_HORVV</name>
<sequence length="69" mass="6935">MDAVMEDPGAPPGSEWDRGSGGAEAVLGLAGAGASLSVCYHEAFGPHADLILLEAGDDLLPDLLQGRAC</sequence>
<dbReference type="AlphaFoldDB" id="F2EEB2"/>
<feature type="region of interest" description="Disordered" evidence="1">
    <location>
        <begin position="1"/>
        <end position="21"/>
    </location>
</feature>
<reference evidence="2" key="1">
    <citation type="journal article" date="2011" name="Plant Physiol.">
        <title>Comprehensive sequence analysis of 24,783 barley full-length cDNAs derived from 12 clone libraries.</title>
        <authorList>
            <person name="Matsumoto T."/>
            <person name="Tanaka T."/>
            <person name="Sakai H."/>
            <person name="Amano N."/>
            <person name="Kanamori H."/>
            <person name="Kurita K."/>
            <person name="Kikuta A."/>
            <person name="Kamiya K."/>
            <person name="Yamamoto M."/>
            <person name="Ikawa H."/>
            <person name="Fujii N."/>
            <person name="Hori K."/>
            <person name="Itoh T."/>
            <person name="Sato K."/>
        </authorList>
    </citation>
    <scope>NUCLEOTIDE SEQUENCE</scope>
</reference>
<evidence type="ECO:0000256" key="1">
    <source>
        <dbReference type="SAM" id="MobiDB-lite"/>
    </source>
</evidence>
<accession>F2EEB2</accession>
<organism evidence="2">
    <name type="scientific">Hordeum vulgare subsp. vulgare</name>
    <name type="common">Domesticated barley</name>
    <dbReference type="NCBI Taxonomy" id="112509"/>
    <lineage>
        <taxon>Eukaryota</taxon>
        <taxon>Viridiplantae</taxon>
        <taxon>Streptophyta</taxon>
        <taxon>Embryophyta</taxon>
        <taxon>Tracheophyta</taxon>
        <taxon>Spermatophyta</taxon>
        <taxon>Magnoliopsida</taxon>
        <taxon>Liliopsida</taxon>
        <taxon>Poales</taxon>
        <taxon>Poaceae</taxon>
        <taxon>BOP clade</taxon>
        <taxon>Pooideae</taxon>
        <taxon>Triticodae</taxon>
        <taxon>Triticeae</taxon>
        <taxon>Hordeinae</taxon>
        <taxon>Hordeum</taxon>
    </lineage>
</organism>